<evidence type="ECO:0008006" key="3">
    <source>
        <dbReference type="Google" id="ProtNLM"/>
    </source>
</evidence>
<dbReference type="AlphaFoldDB" id="A0AAI8X301"/>
<dbReference type="InterPro" id="IPR032710">
    <property type="entry name" value="NTF2-like_dom_sf"/>
</dbReference>
<proteinExistence type="predicted"/>
<gene>
    <name evidence="1" type="ORF">JPH1_28050</name>
</gene>
<dbReference type="SUPFAM" id="SSF54427">
    <property type="entry name" value="NTF2-like"/>
    <property type="match status" value="1"/>
</dbReference>
<dbReference type="EMBL" id="AP020326">
    <property type="protein sequence ID" value="BBN48330.1"/>
    <property type="molecule type" value="Genomic_DNA"/>
</dbReference>
<protein>
    <recommendedName>
        <fullName evidence="3">SnoaL-like domain-containing protein</fullName>
    </recommendedName>
</protein>
<evidence type="ECO:0000313" key="2">
    <source>
        <dbReference type="Proteomes" id="UP000327362"/>
    </source>
</evidence>
<organism evidence="1 2">
    <name type="scientific">Mycobacterium avium subsp. hominissuis</name>
    <dbReference type="NCBI Taxonomy" id="439334"/>
    <lineage>
        <taxon>Bacteria</taxon>
        <taxon>Bacillati</taxon>
        <taxon>Actinomycetota</taxon>
        <taxon>Actinomycetes</taxon>
        <taxon>Mycobacteriales</taxon>
        <taxon>Mycobacteriaceae</taxon>
        <taxon>Mycobacterium</taxon>
        <taxon>Mycobacterium avium complex (MAC)</taxon>
    </lineage>
</organism>
<accession>A0AAI8X301</accession>
<sequence length="44" mass="5127">MVWHLRYDDGYQPTGDGWRISRRALTVTAIETHPARRLLPHDPA</sequence>
<evidence type="ECO:0000313" key="1">
    <source>
        <dbReference type="EMBL" id="BBN48330.1"/>
    </source>
</evidence>
<reference evidence="1 2" key="1">
    <citation type="submission" date="2019-09" db="EMBL/GenBank/DDBJ databases">
        <title>Complete genome sequence of Mycobacterium avium subsp. hominissuis strain JP-H-1.</title>
        <authorList>
            <person name="Kinoshita Y."/>
            <person name="Niwa H."/>
            <person name="Uchida-Fujii E."/>
            <person name="Nukada T."/>
        </authorList>
    </citation>
    <scope>NUCLEOTIDE SEQUENCE [LARGE SCALE GENOMIC DNA]</scope>
    <source>
        <strain evidence="1 2">JP-H-1</strain>
    </source>
</reference>
<name>A0AAI8X301_MYCAV</name>
<dbReference type="Proteomes" id="UP000327362">
    <property type="component" value="Chromosome"/>
</dbReference>